<sequence length="381" mass="41412">MKNKQFNSVLIVGGGVCGLGIGWRLAQANRPTTVLEQREVGPNSLPAATWASAGMLAPHVEAEPGEERLLPLLLESHARWPAFTQELKEASGVDVGYRTEGTLVVALDRDQVERLRFQYEFQRKLGLELTWLSGDAARQREPHLSRNVIAALYSPHDHQVDNRQVLLALRQAFLAAGGTLREHASVAEILVEKGEVQGVRLISGEILHAPVVVVAAGAWSATLPGLPPEARPPVRPVKGQMLALQTPLDAPLLRHVVWGRDVYLVPRKDGRLLVGATVEEKGFDAQLTAGGVYTLLRRAWEILPGIDEAPIVEMWAGLRPGSRDDAPILGATPVKGLILATGHYRNGILLAPITADAISHLILTGETPESIRNFGIGRFHR</sequence>
<dbReference type="GO" id="GO:0009229">
    <property type="term" value="P:thiamine diphosphate biosynthetic process"/>
    <property type="evidence" value="ECO:0007669"/>
    <property type="project" value="UniProtKB-UniPathway"/>
</dbReference>
<dbReference type="eggNOG" id="COG0665">
    <property type="taxonomic scope" value="Bacteria"/>
</dbReference>
<dbReference type="Gene3D" id="3.50.50.60">
    <property type="entry name" value="FAD/NAD(P)-binding domain"/>
    <property type="match status" value="1"/>
</dbReference>
<dbReference type="PANTHER" id="PTHR13847:SF289">
    <property type="entry name" value="GLYCINE OXIDASE"/>
    <property type="match status" value="1"/>
</dbReference>
<dbReference type="SUPFAM" id="SSF51905">
    <property type="entry name" value="FAD/NAD(P)-binding domain"/>
    <property type="match status" value="1"/>
</dbReference>
<comment type="catalytic activity">
    <reaction evidence="4">
        <text>glycine + O2 + H2O = glyoxylate + H2O2 + NH4(+)</text>
        <dbReference type="Rhea" id="RHEA:11532"/>
        <dbReference type="ChEBI" id="CHEBI:15377"/>
        <dbReference type="ChEBI" id="CHEBI:15379"/>
        <dbReference type="ChEBI" id="CHEBI:16240"/>
        <dbReference type="ChEBI" id="CHEBI:28938"/>
        <dbReference type="ChEBI" id="CHEBI:36655"/>
        <dbReference type="ChEBI" id="CHEBI:57305"/>
        <dbReference type="EC" id="1.4.3.19"/>
    </reaction>
</comment>
<dbReference type="OrthoDB" id="9794226at2"/>
<feature type="domain" description="FAD dependent oxidoreductase" evidence="6">
    <location>
        <begin position="9"/>
        <end position="360"/>
    </location>
</feature>
<dbReference type="EMBL" id="AP012337">
    <property type="protein sequence ID" value="BAM00343.1"/>
    <property type="molecule type" value="Genomic_DNA"/>
</dbReference>
<evidence type="ECO:0000313" key="7">
    <source>
        <dbReference type="EMBL" id="BAM00343.1"/>
    </source>
</evidence>
<dbReference type="GO" id="GO:0043799">
    <property type="term" value="F:glycine oxidase activity"/>
    <property type="evidence" value="ECO:0007669"/>
    <property type="project" value="UniProtKB-EC"/>
</dbReference>
<dbReference type="GO" id="GO:0050660">
    <property type="term" value="F:flavin adenine dinucleotide binding"/>
    <property type="evidence" value="ECO:0007669"/>
    <property type="project" value="InterPro"/>
</dbReference>
<dbReference type="Proteomes" id="UP000007880">
    <property type="component" value="Chromosome"/>
</dbReference>
<evidence type="ECO:0000256" key="5">
    <source>
        <dbReference type="ARBA" id="ARBA00050018"/>
    </source>
</evidence>
<dbReference type="STRING" id="926550.CLDAP_23030"/>
<gene>
    <name evidence="7" type="primary">thiO</name>
    <name evidence="7" type="ordered locus">CLDAP_23030</name>
</gene>
<dbReference type="Pfam" id="PF01266">
    <property type="entry name" value="DAO"/>
    <property type="match status" value="1"/>
</dbReference>
<keyword evidence="8" id="KW-1185">Reference proteome</keyword>
<dbReference type="KEGG" id="cap:CLDAP_23030"/>
<dbReference type="PATRIC" id="fig|926550.5.peg.2530"/>
<keyword evidence="2" id="KW-0784">Thiamine biosynthesis</keyword>
<evidence type="ECO:0000256" key="4">
    <source>
        <dbReference type="ARBA" id="ARBA00049872"/>
    </source>
</evidence>
<dbReference type="PANTHER" id="PTHR13847">
    <property type="entry name" value="SARCOSINE DEHYDROGENASE-RELATED"/>
    <property type="match status" value="1"/>
</dbReference>
<dbReference type="GO" id="GO:0009228">
    <property type="term" value="P:thiamine biosynthetic process"/>
    <property type="evidence" value="ECO:0007669"/>
    <property type="project" value="UniProtKB-KW"/>
</dbReference>
<dbReference type="GO" id="GO:0005737">
    <property type="term" value="C:cytoplasm"/>
    <property type="evidence" value="ECO:0007669"/>
    <property type="project" value="TreeGrafter"/>
</dbReference>
<dbReference type="EC" id="1.4.3.19" evidence="5"/>
<dbReference type="UniPathway" id="UPA00060"/>
<evidence type="ECO:0000256" key="2">
    <source>
        <dbReference type="ARBA" id="ARBA00022977"/>
    </source>
</evidence>
<evidence type="ECO:0000259" key="6">
    <source>
        <dbReference type="Pfam" id="PF01266"/>
    </source>
</evidence>
<accession>I0I505</accession>
<evidence type="ECO:0000256" key="3">
    <source>
        <dbReference type="ARBA" id="ARBA00023002"/>
    </source>
</evidence>
<dbReference type="NCBIfam" id="TIGR02352">
    <property type="entry name" value="thiamin_ThiO"/>
    <property type="match status" value="1"/>
</dbReference>
<keyword evidence="3" id="KW-0560">Oxidoreductase</keyword>
<evidence type="ECO:0000313" key="8">
    <source>
        <dbReference type="Proteomes" id="UP000007880"/>
    </source>
</evidence>
<comment type="pathway">
    <text evidence="1">Cofactor biosynthesis; thiamine diphosphate biosynthesis.</text>
</comment>
<dbReference type="RefSeq" id="WP_014433577.1">
    <property type="nucleotide sequence ID" value="NC_017079.1"/>
</dbReference>
<reference evidence="7 8" key="1">
    <citation type="submission" date="2012-02" db="EMBL/GenBank/DDBJ databases">
        <title>Complete genome sequence of Caldilinea aerophila DSM 14535 (= NBRC 102666).</title>
        <authorList>
            <person name="Oguchi A."/>
            <person name="Hosoyama A."/>
            <person name="Sekine M."/>
            <person name="Fukai R."/>
            <person name="Kato Y."/>
            <person name="Nakamura S."/>
            <person name="Hanada S."/>
            <person name="Yamazaki S."/>
            <person name="Fujita N."/>
        </authorList>
    </citation>
    <scope>NUCLEOTIDE SEQUENCE [LARGE SCALE GENOMIC DNA]</scope>
    <source>
        <strain evidence="8">DSM 14535 / JCM 11387 / NBRC 104270 / STL-6-O1</strain>
    </source>
</reference>
<dbReference type="SUPFAM" id="SSF54373">
    <property type="entry name" value="FAD-linked reductases, C-terminal domain"/>
    <property type="match status" value="1"/>
</dbReference>
<dbReference type="InterPro" id="IPR036188">
    <property type="entry name" value="FAD/NAD-bd_sf"/>
</dbReference>
<organism evidence="7 8">
    <name type="scientific">Caldilinea aerophila (strain DSM 14535 / JCM 11387 / NBRC 104270 / STL-6-O1)</name>
    <dbReference type="NCBI Taxonomy" id="926550"/>
    <lineage>
        <taxon>Bacteria</taxon>
        <taxon>Bacillati</taxon>
        <taxon>Chloroflexota</taxon>
        <taxon>Caldilineae</taxon>
        <taxon>Caldilineales</taxon>
        <taxon>Caldilineaceae</taxon>
        <taxon>Caldilinea</taxon>
    </lineage>
</organism>
<dbReference type="AlphaFoldDB" id="I0I505"/>
<dbReference type="InterPro" id="IPR006076">
    <property type="entry name" value="FAD-dep_OxRdtase"/>
</dbReference>
<dbReference type="InterPro" id="IPR012727">
    <property type="entry name" value="Gly_oxidase_ThiO"/>
</dbReference>
<dbReference type="HOGENOM" id="CLU_007884_4_5_0"/>
<protein>
    <recommendedName>
        <fullName evidence="5">glycine oxidase</fullName>
        <ecNumber evidence="5">1.4.3.19</ecNumber>
    </recommendedName>
</protein>
<name>I0I505_CALAS</name>
<dbReference type="Gene3D" id="3.30.9.10">
    <property type="entry name" value="D-Amino Acid Oxidase, subunit A, domain 2"/>
    <property type="match status" value="1"/>
</dbReference>
<proteinExistence type="predicted"/>
<evidence type="ECO:0000256" key="1">
    <source>
        <dbReference type="ARBA" id="ARBA00004948"/>
    </source>
</evidence>